<keyword evidence="5" id="KW-1185">Reference proteome</keyword>
<name>A0A328WRQ1_9FLAO</name>
<keyword evidence="1 4" id="KW-0808">Transferase</keyword>
<organism evidence="4 5">
    <name type="scientific">Flavobacterium lacus</name>
    <dbReference type="NCBI Taxonomy" id="1353778"/>
    <lineage>
        <taxon>Bacteria</taxon>
        <taxon>Pseudomonadati</taxon>
        <taxon>Bacteroidota</taxon>
        <taxon>Flavobacteriia</taxon>
        <taxon>Flavobacteriales</taxon>
        <taxon>Flavobacteriaceae</taxon>
        <taxon>Flavobacterium</taxon>
    </lineage>
</organism>
<dbReference type="SUPFAM" id="SSF55729">
    <property type="entry name" value="Acyl-CoA N-acyltransferases (Nat)"/>
    <property type="match status" value="1"/>
</dbReference>
<dbReference type="PROSITE" id="PS51186">
    <property type="entry name" value="GNAT"/>
    <property type="match status" value="1"/>
</dbReference>
<dbReference type="PANTHER" id="PTHR43420:SF12">
    <property type="entry name" value="N-ACETYLTRANSFERASE DOMAIN-CONTAINING PROTEIN"/>
    <property type="match status" value="1"/>
</dbReference>
<dbReference type="GO" id="GO:0016747">
    <property type="term" value="F:acyltransferase activity, transferring groups other than amino-acyl groups"/>
    <property type="evidence" value="ECO:0007669"/>
    <property type="project" value="InterPro"/>
</dbReference>
<keyword evidence="2" id="KW-0012">Acyltransferase</keyword>
<evidence type="ECO:0000256" key="1">
    <source>
        <dbReference type="ARBA" id="ARBA00022679"/>
    </source>
</evidence>
<evidence type="ECO:0000313" key="4">
    <source>
        <dbReference type="EMBL" id="RAR47806.1"/>
    </source>
</evidence>
<dbReference type="InterPro" id="IPR050680">
    <property type="entry name" value="YpeA/RimI_acetyltransf"/>
</dbReference>
<dbReference type="Gene3D" id="3.40.630.30">
    <property type="match status" value="1"/>
</dbReference>
<feature type="domain" description="N-acetyltransferase" evidence="3">
    <location>
        <begin position="1"/>
        <end position="146"/>
    </location>
</feature>
<dbReference type="AlphaFoldDB" id="A0A328WRQ1"/>
<dbReference type="RefSeq" id="WP_112086088.1">
    <property type="nucleotide sequence ID" value="NZ_QLSV01000007.1"/>
</dbReference>
<dbReference type="Pfam" id="PF00583">
    <property type="entry name" value="Acetyltransf_1"/>
    <property type="match status" value="1"/>
</dbReference>
<evidence type="ECO:0000259" key="3">
    <source>
        <dbReference type="PROSITE" id="PS51186"/>
    </source>
</evidence>
<proteinExistence type="predicted"/>
<dbReference type="CDD" id="cd04301">
    <property type="entry name" value="NAT_SF"/>
    <property type="match status" value="1"/>
</dbReference>
<dbReference type="InterPro" id="IPR000182">
    <property type="entry name" value="GNAT_dom"/>
</dbReference>
<comment type="caution">
    <text evidence="4">The sequence shown here is derived from an EMBL/GenBank/DDBJ whole genome shotgun (WGS) entry which is preliminary data.</text>
</comment>
<dbReference type="OrthoDB" id="2352823at2"/>
<evidence type="ECO:0000313" key="5">
    <source>
        <dbReference type="Proteomes" id="UP000249518"/>
    </source>
</evidence>
<dbReference type="Proteomes" id="UP000249518">
    <property type="component" value="Unassembled WGS sequence"/>
</dbReference>
<reference evidence="4 5" key="1">
    <citation type="submission" date="2018-06" db="EMBL/GenBank/DDBJ databases">
        <title>Genomic Encyclopedia of Type Strains, Phase III (KMG-III): the genomes of soil and plant-associated and newly described type strains.</title>
        <authorList>
            <person name="Whitman W."/>
        </authorList>
    </citation>
    <scope>NUCLEOTIDE SEQUENCE [LARGE SCALE GENOMIC DNA]</scope>
    <source>
        <strain evidence="4 5">CGMCC 1.12504</strain>
    </source>
</reference>
<accession>A0A328WRQ1</accession>
<gene>
    <name evidence="4" type="ORF">B0I10_10780</name>
</gene>
<dbReference type="InterPro" id="IPR016181">
    <property type="entry name" value="Acyl_CoA_acyltransferase"/>
</dbReference>
<evidence type="ECO:0000256" key="2">
    <source>
        <dbReference type="ARBA" id="ARBA00023315"/>
    </source>
</evidence>
<protein>
    <submittedName>
        <fullName evidence="4">Acetyltransferase (GNAT) family protein</fullName>
    </submittedName>
</protein>
<dbReference type="EMBL" id="QLSV01000007">
    <property type="protein sequence ID" value="RAR47806.1"/>
    <property type="molecule type" value="Genomic_DNA"/>
</dbReference>
<dbReference type="PANTHER" id="PTHR43420">
    <property type="entry name" value="ACETYLTRANSFERASE"/>
    <property type="match status" value="1"/>
</dbReference>
<sequence>MLTLKEITALETYSVRHPVLREGKPMESCHFEGDNLQSTIHLGLYINCALIGVVSLFKNKNEAFEEKKQFQIRGMAVLKHHQKRGYGEKLLHEAEEIAKKYKCNLLWFNAREIAIPFYEKAGYSIHGKPFEIGDIGTHFVMYKKTNPIS</sequence>